<accession>A0A2U1PI45</accession>
<keyword evidence="1" id="KW-1015">Disulfide bond</keyword>
<dbReference type="EMBL" id="PKPP01001119">
    <property type="protein sequence ID" value="PWA85438.1"/>
    <property type="molecule type" value="Genomic_DNA"/>
</dbReference>
<dbReference type="Gene3D" id="1.20.1250.20">
    <property type="entry name" value="MFS general substrate transporter like domains"/>
    <property type="match status" value="1"/>
</dbReference>
<dbReference type="PANTHER" id="PTHR21450:SF6">
    <property type="entry name" value="EXPRESSED PROTEIN"/>
    <property type="match status" value="1"/>
</dbReference>
<dbReference type="InterPro" id="IPR006868">
    <property type="entry name" value="DUF630"/>
</dbReference>
<dbReference type="InterPro" id="IPR036259">
    <property type="entry name" value="MFS_trans_sf"/>
</dbReference>
<dbReference type="AlphaFoldDB" id="A0A2U1PI45"/>
<comment type="similarity">
    <text evidence="2">Belongs to the major facilitator superfamily. Phosphate:H(+) symporter (TC 2.A.1.9) family.</text>
</comment>
<sequence>MGATSSKVEEDKALQLCRERKKFVRRALDGRCSLAATHFTHIVFLTIIGNALRMLVEPEAQVVLKLMQVLCTWATTILLDFLELDCECGLSLQLVVGFQLIFDPSQFAECELFFNHALVGVGEASFISLDAPFIDDNAPAAHRTAWLGIFYMCIPTGISVGYVYGGLVYDRSTKIILATEPKQRMFTEVLKSLKNPLTISN</sequence>
<evidence type="ECO:0000259" key="3">
    <source>
        <dbReference type="Pfam" id="PF04783"/>
    </source>
</evidence>
<evidence type="ECO:0000313" key="5">
    <source>
        <dbReference type="Proteomes" id="UP000245207"/>
    </source>
</evidence>
<evidence type="ECO:0000256" key="1">
    <source>
        <dbReference type="ARBA" id="ARBA00023157"/>
    </source>
</evidence>
<reference evidence="4 5" key="1">
    <citation type="journal article" date="2018" name="Mol. Plant">
        <title>The genome of Artemisia annua provides insight into the evolution of Asteraceae family and artemisinin biosynthesis.</title>
        <authorList>
            <person name="Shen Q."/>
            <person name="Zhang L."/>
            <person name="Liao Z."/>
            <person name="Wang S."/>
            <person name="Yan T."/>
            <person name="Shi P."/>
            <person name="Liu M."/>
            <person name="Fu X."/>
            <person name="Pan Q."/>
            <person name="Wang Y."/>
            <person name="Lv Z."/>
            <person name="Lu X."/>
            <person name="Zhang F."/>
            <person name="Jiang W."/>
            <person name="Ma Y."/>
            <person name="Chen M."/>
            <person name="Hao X."/>
            <person name="Li L."/>
            <person name="Tang Y."/>
            <person name="Lv G."/>
            <person name="Zhou Y."/>
            <person name="Sun X."/>
            <person name="Brodelius P.E."/>
            <person name="Rose J.K.C."/>
            <person name="Tang K."/>
        </authorList>
    </citation>
    <scope>NUCLEOTIDE SEQUENCE [LARGE SCALE GENOMIC DNA]</scope>
    <source>
        <strain evidence="5">cv. Huhao1</strain>
        <tissue evidence="4">Leaf</tissue>
    </source>
</reference>
<name>A0A2U1PI45_ARTAN</name>
<feature type="domain" description="DUF630" evidence="3">
    <location>
        <begin position="1"/>
        <end position="58"/>
    </location>
</feature>
<protein>
    <submittedName>
        <fullName evidence="4">Putative sphingolipid transporter spinster 2</fullName>
    </submittedName>
</protein>
<keyword evidence="5" id="KW-1185">Reference proteome</keyword>
<dbReference type="Pfam" id="PF03137">
    <property type="entry name" value="OATP"/>
    <property type="match status" value="1"/>
</dbReference>
<dbReference type="GO" id="GO:0055085">
    <property type="term" value="P:transmembrane transport"/>
    <property type="evidence" value="ECO:0007669"/>
    <property type="project" value="InterPro"/>
</dbReference>
<dbReference type="SUPFAM" id="SSF103473">
    <property type="entry name" value="MFS general substrate transporter"/>
    <property type="match status" value="1"/>
</dbReference>
<dbReference type="InterPro" id="IPR004156">
    <property type="entry name" value="OATP"/>
</dbReference>
<proteinExistence type="inferred from homology"/>
<organism evidence="4 5">
    <name type="scientific">Artemisia annua</name>
    <name type="common">Sweet wormwood</name>
    <dbReference type="NCBI Taxonomy" id="35608"/>
    <lineage>
        <taxon>Eukaryota</taxon>
        <taxon>Viridiplantae</taxon>
        <taxon>Streptophyta</taxon>
        <taxon>Embryophyta</taxon>
        <taxon>Tracheophyta</taxon>
        <taxon>Spermatophyta</taxon>
        <taxon>Magnoliopsida</taxon>
        <taxon>eudicotyledons</taxon>
        <taxon>Gunneridae</taxon>
        <taxon>Pentapetalae</taxon>
        <taxon>asterids</taxon>
        <taxon>campanulids</taxon>
        <taxon>Asterales</taxon>
        <taxon>Asteraceae</taxon>
        <taxon>Asteroideae</taxon>
        <taxon>Anthemideae</taxon>
        <taxon>Artemisiinae</taxon>
        <taxon>Artemisia</taxon>
    </lineage>
</organism>
<gene>
    <name evidence="4" type="ORF">CTI12_AA093500</name>
</gene>
<dbReference type="PANTHER" id="PTHR21450">
    <property type="entry name" value="PROTEIN ALTERED PHOSPHATE STARVATION RESPONSE 1"/>
    <property type="match status" value="1"/>
</dbReference>
<dbReference type="Proteomes" id="UP000245207">
    <property type="component" value="Unassembled WGS sequence"/>
</dbReference>
<dbReference type="STRING" id="35608.A0A2U1PI45"/>
<dbReference type="Pfam" id="PF04783">
    <property type="entry name" value="DUF630"/>
    <property type="match status" value="1"/>
</dbReference>
<comment type="caution">
    <text evidence="4">The sequence shown here is derived from an EMBL/GenBank/DDBJ whole genome shotgun (WGS) entry which is preliminary data.</text>
</comment>
<evidence type="ECO:0000313" key="4">
    <source>
        <dbReference type="EMBL" id="PWA85438.1"/>
    </source>
</evidence>
<evidence type="ECO:0000256" key="2">
    <source>
        <dbReference type="ARBA" id="ARBA00044504"/>
    </source>
</evidence>
<dbReference type="OrthoDB" id="1919226at2759"/>
<dbReference type="GO" id="GO:0016020">
    <property type="term" value="C:membrane"/>
    <property type="evidence" value="ECO:0007669"/>
    <property type="project" value="InterPro"/>
</dbReference>